<proteinExistence type="predicted"/>
<name>A0A239A195_9PSEU</name>
<dbReference type="Gene3D" id="3.40.718.10">
    <property type="entry name" value="Isopropylmalate Dehydrogenase"/>
    <property type="match status" value="1"/>
</dbReference>
<evidence type="ECO:0000313" key="2">
    <source>
        <dbReference type="Proteomes" id="UP000198348"/>
    </source>
</evidence>
<accession>A0A239A195</accession>
<dbReference type="Proteomes" id="UP000198348">
    <property type="component" value="Unassembled WGS sequence"/>
</dbReference>
<organism evidence="1 2">
    <name type="scientific">Haloechinothrix alba</name>
    <dbReference type="NCBI Taxonomy" id="664784"/>
    <lineage>
        <taxon>Bacteria</taxon>
        <taxon>Bacillati</taxon>
        <taxon>Actinomycetota</taxon>
        <taxon>Actinomycetes</taxon>
        <taxon>Pseudonocardiales</taxon>
        <taxon>Pseudonocardiaceae</taxon>
        <taxon>Haloechinothrix</taxon>
    </lineage>
</organism>
<protein>
    <submittedName>
        <fullName evidence="1">Uncharacterized protein</fullName>
    </submittedName>
</protein>
<dbReference type="EMBL" id="FZNW01000029">
    <property type="protein sequence ID" value="SNR89269.1"/>
    <property type="molecule type" value="Genomic_DNA"/>
</dbReference>
<dbReference type="AlphaFoldDB" id="A0A239A195"/>
<evidence type="ECO:0000313" key="1">
    <source>
        <dbReference type="EMBL" id="SNR89269.1"/>
    </source>
</evidence>
<keyword evidence="2" id="KW-1185">Reference proteome</keyword>
<dbReference type="SUPFAM" id="SSF53659">
    <property type="entry name" value="Isocitrate/Isopropylmalate dehydrogenase-like"/>
    <property type="match status" value="1"/>
</dbReference>
<sequence length="54" mass="5962">MMLECLGQQAPARRLNAAITAVYREGRILTRDQGGNASTIEFTQAVLERRHSGC</sequence>
<gene>
    <name evidence="1" type="ORF">SAMN06265360_1294</name>
</gene>
<reference evidence="1 2" key="1">
    <citation type="submission" date="2017-06" db="EMBL/GenBank/DDBJ databases">
        <authorList>
            <person name="Kim H.J."/>
            <person name="Triplett B.A."/>
        </authorList>
    </citation>
    <scope>NUCLEOTIDE SEQUENCE [LARGE SCALE GENOMIC DNA]</scope>
    <source>
        <strain evidence="1 2">DSM 45207</strain>
    </source>
</reference>